<feature type="domain" description="EamA" evidence="7">
    <location>
        <begin position="9"/>
        <end position="138"/>
    </location>
</feature>
<dbReference type="SUPFAM" id="SSF103481">
    <property type="entry name" value="Multidrug resistance efflux transporter EmrE"/>
    <property type="match status" value="2"/>
</dbReference>
<dbReference type="InterPro" id="IPR050638">
    <property type="entry name" value="AA-Vitamin_Transporters"/>
</dbReference>
<evidence type="ECO:0000256" key="2">
    <source>
        <dbReference type="ARBA" id="ARBA00007362"/>
    </source>
</evidence>
<comment type="similarity">
    <text evidence="2">Belongs to the EamA transporter family.</text>
</comment>
<feature type="transmembrane region" description="Helical" evidence="6">
    <location>
        <begin position="94"/>
        <end position="114"/>
    </location>
</feature>
<evidence type="ECO:0000256" key="6">
    <source>
        <dbReference type="SAM" id="Phobius"/>
    </source>
</evidence>
<evidence type="ECO:0000259" key="7">
    <source>
        <dbReference type="Pfam" id="PF00892"/>
    </source>
</evidence>
<feature type="transmembrane region" description="Helical" evidence="6">
    <location>
        <begin position="271"/>
        <end position="287"/>
    </location>
</feature>
<evidence type="ECO:0000256" key="1">
    <source>
        <dbReference type="ARBA" id="ARBA00004141"/>
    </source>
</evidence>
<dbReference type="EMBL" id="RCZE01000010">
    <property type="protein sequence ID" value="TPG75289.1"/>
    <property type="molecule type" value="Genomic_DNA"/>
</dbReference>
<feature type="transmembrane region" description="Helical" evidence="6">
    <location>
        <begin position="121"/>
        <end position="141"/>
    </location>
</feature>
<dbReference type="PANTHER" id="PTHR32322">
    <property type="entry name" value="INNER MEMBRANE TRANSPORTER"/>
    <property type="match status" value="1"/>
</dbReference>
<proteinExistence type="inferred from homology"/>
<dbReference type="PANTHER" id="PTHR32322:SF2">
    <property type="entry name" value="EAMA DOMAIN-CONTAINING PROTEIN"/>
    <property type="match status" value="1"/>
</dbReference>
<keyword evidence="5 6" id="KW-0472">Membrane</keyword>
<dbReference type="RefSeq" id="WP_140669189.1">
    <property type="nucleotide sequence ID" value="NZ_RCZE01000010.1"/>
</dbReference>
<dbReference type="GO" id="GO:0016020">
    <property type="term" value="C:membrane"/>
    <property type="evidence" value="ECO:0007669"/>
    <property type="project" value="UniProtKB-SubCell"/>
</dbReference>
<evidence type="ECO:0000256" key="3">
    <source>
        <dbReference type="ARBA" id="ARBA00022692"/>
    </source>
</evidence>
<dbReference type="InterPro" id="IPR000620">
    <property type="entry name" value="EamA_dom"/>
</dbReference>
<dbReference type="InterPro" id="IPR037185">
    <property type="entry name" value="EmrE-like"/>
</dbReference>
<evidence type="ECO:0000256" key="5">
    <source>
        <dbReference type="ARBA" id="ARBA00023136"/>
    </source>
</evidence>
<dbReference type="Proteomes" id="UP000317933">
    <property type="component" value="Unassembled WGS sequence"/>
</dbReference>
<evidence type="ECO:0000256" key="4">
    <source>
        <dbReference type="ARBA" id="ARBA00022989"/>
    </source>
</evidence>
<reference evidence="8 9" key="1">
    <citation type="journal article" date="2019" name="Environ. Microbiol.">
        <title>Species interactions and distinct microbial communities in high Arctic permafrost affected cryosols are associated with the CH4 and CO2 gas fluxes.</title>
        <authorList>
            <person name="Altshuler I."/>
            <person name="Hamel J."/>
            <person name="Turney S."/>
            <person name="Magnuson E."/>
            <person name="Levesque R."/>
            <person name="Greer C."/>
            <person name="Whyte L.G."/>
        </authorList>
    </citation>
    <scope>NUCLEOTIDE SEQUENCE [LARGE SCALE GENOMIC DNA]</scope>
    <source>
        <strain evidence="8 9">E3</strain>
    </source>
</reference>
<evidence type="ECO:0000313" key="8">
    <source>
        <dbReference type="EMBL" id="TPG75289.1"/>
    </source>
</evidence>
<comment type="caution">
    <text evidence="8">The sequence shown here is derived from an EMBL/GenBank/DDBJ whole genome shotgun (WGS) entry which is preliminary data.</text>
</comment>
<protein>
    <submittedName>
        <fullName evidence="8">DMT family transporter</fullName>
    </submittedName>
</protein>
<feature type="domain" description="EamA" evidence="7">
    <location>
        <begin position="151"/>
        <end position="287"/>
    </location>
</feature>
<sequence length="306" mass="32963">MNKFVYPAFALLGLIWGTNFIFMKWAAEVITPMQIVLLRVLFGFVPILVLALSRRALRWSHLRYLHHFFVMSLLATTVYYLAFAKGAALLPSGIAGMLSGAIPLFAFLTAFVFLRQEPINRLTVTGLMIGFVGVLLIAQPWNSGGNGVDIRGVLYMVGGSLSLGCSFVYARRFLIDKDLSPLALSTYQIGLALLVLLLTADFHGIERIAHAPVALSGLVFGLGIMGTGVAFLLYYFLVQHLGALKAAGVTYIPPVVALGIGALLVHEPLQAHDLVALVCIIVGVYVLQVGKSASRPITAAPSLKPL</sequence>
<organism evidence="8 9">
    <name type="scientific">Pseudomonas arsenicoxydans</name>
    <dbReference type="NCBI Taxonomy" id="702115"/>
    <lineage>
        <taxon>Bacteria</taxon>
        <taxon>Pseudomonadati</taxon>
        <taxon>Pseudomonadota</taxon>
        <taxon>Gammaproteobacteria</taxon>
        <taxon>Pseudomonadales</taxon>
        <taxon>Pseudomonadaceae</taxon>
        <taxon>Pseudomonas</taxon>
    </lineage>
</organism>
<feature type="transmembrane region" description="Helical" evidence="6">
    <location>
        <begin position="33"/>
        <end position="52"/>
    </location>
</feature>
<accession>A0A502HK42</accession>
<name>A0A502HK42_9PSED</name>
<feature type="transmembrane region" description="Helical" evidence="6">
    <location>
        <begin position="212"/>
        <end position="237"/>
    </location>
</feature>
<feature type="transmembrane region" description="Helical" evidence="6">
    <location>
        <begin position="182"/>
        <end position="200"/>
    </location>
</feature>
<dbReference type="AlphaFoldDB" id="A0A502HK42"/>
<feature type="transmembrane region" description="Helical" evidence="6">
    <location>
        <begin position="64"/>
        <end position="82"/>
    </location>
</feature>
<keyword evidence="4 6" id="KW-1133">Transmembrane helix</keyword>
<evidence type="ECO:0000313" key="9">
    <source>
        <dbReference type="Proteomes" id="UP000317933"/>
    </source>
</evidence>
<gene>
    <name evidence="8" type="ORF">EAH78_20745</name>
</gene>
<comment type="subcellular location">
    <subcellularLocation>
        <location evidence="1">Membrane</location>
        <topology evidence="1">Multi-pass membrane protein</topology>
    </subcellularLocation>
</comment>
<feature type="transmembrane region" description="Helical" evidence="6">
    <location>
        <begin position="153"/>
        <end position="170"/>
    </location>
</feature>
<feature type="transmembrane region" description="Helical" evidence="6">
    <location>
        <begin position="244"/>
        <end position="265"/>
    </location>
</feature>
<dbReference type="Pfam" id="PF00892">
    <property type="entry name" value="EamA"/>
    <property type="match status" value="2"/>
</dbReference>
<keyword evidence="3 6" id="KW-0812">Transmembrane</keyword>